<evidence type="ECO:0000313" key="2">
    <source>
        <dbReference type="WBParaSite" id="nRc.2.0.1.t30448-RA"/>
    </source>
</evidence>
<keyword evidence="1" id="KW-1185">Reference proteome</keyword>
<organism evidence="1 2">
    <name type="scientific">Romanomermis culicivorax</name>
    <name type="common">Nematode worm</name>
    <dbReference type="NCBI Taxonomy" id="13658"/>
    <lineage>
        <taxon>Eukaryota</taxon>
        <taxon>Metazoa</taxon>
        <taxon>Ecdysozoa</taxon>
        <taxon>Nematoda</taxon>
        <taxon>Enoplea</taxon>
        <taxon>Dorylaimia</taxon>
        <taxon>Mermithida</taxon>
        <taxon>Mermithoidea</taxon>
        <taxon>Mermithidae</taxon>
        <taxon>Romanomermis</taxon>
    </lineage>
</organism>
<accession>A0A915JWJ6</accession>
<dbReference type="WBParaSite" id="nRc.2.0.1.t30448-RA">
    <property type="protein sequence ID" value="nRc.2.0.1.t30448-RA"/>
    <property type="gene ID" value="nRc.2.0.1.g30448"/>
</dbReference>
<proteinExistence type="predicted"/>
<name>A0A915JWJ6_ROMCU</name>
<reference evidence="2" key="1">
    <citation type="submission" date="2022-11" db="UniProtKB">
        <authorList>
            <consortium name="WormBaseParasite"/>
        </authorList>
    </citation>
    <scope>IDENTIFICATION</scope>
</reference>
<dbReference type="AlphaFoldDB" id="A0A915JWJ6"/>
<sequence>MLLLYSSISRYLRTHEIMDVIVGSNTGVLKGEWNSHFDCTLLISLFRCCLIPAVNLVDNTCTNLNFSTKLNKQDETVALCWSKCRGEGGNENSMDDFLCAQLNRQVKLCHCSKDGSLKSEKLETLFTCSGGEGRICGLEMVNR</sequence>
<protein>
    <submittedName>
        <fullName evidence="2">Uncharacterized protein</fullName>
    </submittedName>
</protein>
<evidence type="ECO:0000313" key="1">
    <source>
        <dbReference type="Proteomes" id="UP000887565"/>
    </source>
</evidence>
<dbReference type="Proteomes" id="UP000887565">
    <property type="component" value="Unplaced"/>
</dbReference>